<protein>
    <submittedName>
        <fullName evidence="1">Uncharacterized protein</fullName>
    </submittedName>
</protein>
<gene>
    <name evidence="1" type="ORF">ALP48_102128</name>
</gene>
<name>A0A0P9ZFE4_PSESX</name>
<dbReference type="EMBL" id="RBTH01000036">
    <property type="protein sequence ID" value="RMT50779.1"/>
    <property type="molecule type" value="Genomic_DNA"/>
</dbReference>
<evidence type="ECO:0000313" key="2">
    <source>
        <dbReference type="Proteomes" id="UP000268096"/>
    </source>
</evidence>
<dbReference type="AlphaFoldDB" id="A0A0P9ZFE4"/>
<organism evidence="1 2">
    <name type="scientific">Pseudomonas syringae pv. solidagae</name>
    <dbReference type="NCBI Taxonomy" id="264458"/>
    <lineage>
        <taxon>Bacteria</taxon>
        <taxon>Pseudomonadati</taxon>
        <taxon>Pseudomonadota</taxon>
        <taxon>Gammaproteobacteria</taxon>
        <taxon>Pseudomonadales</taxon>
        <taxon>Pseudomonadaceae</taxon>
        <taxon>Pseudomonas</taxon>
        <taxon>Pseudomonas syringae</taxon>
    </lineage>
</organism>
<comment type="caution">
    <text evidence="1">The sequence shown here is derived from an EMBL/GenBank/DDBJ whole genome shotgun (WGS) entry which is preliminary data.</text>
</comment>
<proteinExistence type="predicted"/>
<reference evidence="1 2" key="1">
    <citation type="submission" date="2018-08" db="EMBL/GenBank/DDBJ databases">
        <title>Recombination of ecologically and evolutionarily significant loci maintains genetic cohesion in the Pseudomonas syringae species complex.</title>
        <authorList>
            <person name="Dillon M."/>
            <person name="Thakur S."/>
            <person name="Almeida R.N.D."/>
            <person name="Weir B.S."/>
            <person name="Guttman D.S."/>
        </authorList>
    </citation>
    <scope>NUCLEOTIDE SEQUENCE [LARGE SCALE GENOMIC DNA]</scope>
    <source>
        <strain evidence="1 2">ICMP 16926</strain>
    </source>
</reference>
<accession>A0A0P9ZFE4</accession>
<sequence length="49" mass="5354">MRIEHCGYPGQFGFAICIGHGIAILSGAIELNTKIACLLSDCDYRIQKL</sequence>
<evidence type="ECO:0000313" key="1">
    <source>
        <dbReference type="EMBL" id="RMT50779.1"/>
    </source>
</evidence>
<dbReference type="Proteomes" id="UP000268096">
    <property type="component" value="Unassembled WGS sequence"/>
</dbReference>